<protein>
    <submittedName>
        <fullName evidence="1">Uncharacterized protein</fullName>
    </submittedName>
</protein>
<evidence type="ECO:0000313" key="2">
    <source>
        <dbReference type="Proteomes" id="UP001055879"/>
    </source>
</evidence>
<name>A0ACB9BAP5_ARCLA</name>
<sequence length="81" mass="9893">MATSHTCLRYLRRVEWRVYIRQFLKPKKSLCFPFSISKSQFNRPSNCPNFWFSSHQIIRNLFEILNFSFRNPEKLEFSEVV</sequence>
<comment type="caution">
    <text evidence="1">The sequence shown here is derived from an EMBL/GenBank/DDBJ whole genome shotgun (WGS) entry which is preliminary data.</text>
</comment>
<evidence type="ECO:0000313" key="1">
    <source>
        <dbReference type="EMBL" id="KAI3719477.1"/>
    </source>
</evidence>
<dbReference type="EMBL" id="CM042052">
    <property type="protein sequence ID" value="KAI3719477.1"/>
    <property type="molecule type" value="Genomic_DNA"/>
</dbReference>
<reference evidence="2" key="1">
    <citation type="journal article" date="2022" name="Mol. Ecol. Resour.">
        <title>The genomes of chicory, endive, great burdock and yacon provide insights into Asteraceae palaeo-polyploidization history and plant inulin production.</title>
        <authorList>
            <person name="Fan W."/>
            <person name="Wang S."/>
            <person name="Wang H."/>
            <person name="Wang A."/>
            <person name="Jiang F."/>
            <person name="Liu H."/>
            <person name="Zhao H."/>
            <person name="Xu D."/>
            <person name="Zhang Y."/>
        </authorList>
    </citation>
    <scope>NUCLEOTIDE SEQUENCE [LARGE SCALE GENOMIC DNA]</scope>
    <source>
        <strain evidence="2">cv. Niubang</strain>
    </source>
</reference>
<gene>
    <name evidence="1" type="ORF">L6452_20376</name>
</gene>
<keyword evidence="2" id="KW-1185">Reference proteome</keyword>
<dbReference type="Proteomes" id="UP001055879">
    <property type="component" value="Linkage Group LG06"/>
</dbReference>
<accession>A0ACB9BAP5</accession>
<organism evidence="1 2">
    <name type="scientific">Arctium lappa</name>
    <name type="common">Greater burdock</name>
    <name type="synonym">Lappa major</name>
    <dbReference type="NCBI Taxonomy" id="4217"/>
    <lineage>
        <taxon>Eukaryota</taxon>
        <taxon>Viridiplantae</taxon>
        <taxon>Streptophyta</taxon>
        <taxon>Embryophyta</taxon>
        <taxon>Tracheophyta</taxon>
        <taxon>Spermatophyta</taxon>
        <taxon>Magnoliopsida</taxon>
        <taxon>eudicotyledons</taxon>
        <taxon>Gunneridae</taxon>
        <taxon>Pentapetalae</taxon>
        <taxon>asterids</taxon>
        <taxon>campanulids</taxon>
        <taxon>Asterales</taxon>
        <taxon>Asteraceae</taxon>
        <taxon>Carduoideae</taxon>
        <taxon>Cardueae</taxon>
        <taxon>Arctiinae</taxon>
        <taxon>Arctium</taxon>
    </lineage>
</organism>
<proteinExistence type="predicted"/>
<reference evidence="1 2" key="2">
    <citation type="journal article" date="2022" name="Mol. Ecol. Resour.">
        <title>The genomes of chicory, endive, great burdock and yacon provide insights into Asteraceae paleo-polyploidization history and plant inulin production.</title>
        <authorList>
            <person name="Fan W."/>
            <person name="Wang S."/>
            <person name="Wang H."/>
            <person name="Wang A."/>
            <person name="Jiang F."/>
            <person name="Liu H."/>
            <person name="Zhao H."/>
            <person name="Xu D."/>
            <person name="Zhang Y."/>
        </authorList>
    </citation>
    <scope>NUCLEOTIDE SEQUENCE [LARGE SCALE GENOMIC DNA]</scope>
    <source>
        <strain evidence="2">cv. Niubang</strain>
    </source>
</reference>